<evidence type="ECO:0000313" key="3">
    <source>
        <dbReference type="EMBL" id="ALC43339.1"/>
    </source>
</evidence>
<feature type="compositionally biased region" description="Polar residues" evidence="1">
    <location>
        <begin position="284"/>
        <end position="301"/>
    </location>
</feature>
<feature type="region of interest" description="Disordered" evidence="1">
    <location>
        <begin position="433"/>
        <end position="459"/>
    </location>
</feature>
<dbReference type="OrthoDB" id="6630845at2759"/>
<sequence>MTSPTLCLLLTLVVATQAATHVNISIAQQPATNPADVSYVDGSAGELRAGPQQHFERLQERPAQQQQMQQQQQTQQQQMPMQQQQQQQQSAQVAPQQNLSPRQGLGLQPVSMNTGRMPQRRRQHNRRPSLQQLPPHSGQFRQRSQQHRQNQEFERYIQSYHSHGPSVETVYESSNPTPQRYTQSGSSSSSSVSSSNLAAASPADDVVSIGAGSGASKSAQLRMFERQVAAPVAQSANVEQAQDSKPIYEAPAPSPSSAATSSVSVSSGSSSSAGGAPAVAESSFNIDQSYNRPSYEPNSYNYEDAQESDYQDQYPPAVDENAGSYDDYSDQNNGYLPPARGYGAHAPPRPLVTKTIQIAQPALKAKKYEVRHPAIQKEFYDIEERVVIKPAGTLVVELDHPVAKIPKGETLLPLGHPHPAVAAAYSNNGQVETQNYNNNEYRPQVSPAKEQSQVTTIGSSVTTMPSYETAPKQEFVEQQLQSQDVPDAPQEDTLSASDSQGNQYQINKKHLSPKMLTRQEPDYGRSEASFPAVSAQRGYQRNSYNRQAYQPASNDDYFSGEYLPNANAANMESKPARLEQQPPRPQIIKHEHNLHLPPSQHNIYLGRSRQPPPKELELPAHVAEVKPYLRQHVGPTVVYGKATARAMPAATRSYNYAQSSHQRSPLAEELEYSAPYSRMRMEPMEHHQQQHHHSARLQESPKMMVEQEQKSAAKAQIHLQIPHEHDKDQSIVATATISPAPAKPDCDQLQQTQTQMNVSPARLRQHQHQHFQRLVEAPTSVAPTTQATPTPTQQALDVDVSLNGAAGHLNRHLQPNERVISATAAPTDAAATRETFHTRRIVVNHPFQTVREVVEHEPITNYHHIQVNEPASPQLYHQAAYYQQPLQTHGNLVVVHQTTPPYGPVFG</sequence>
<dbReference type="OMA" id="NYHQIQV"/>
<proteinExistence type="predicted"/>
<feature type="compositionally biased region" description="Polar residues" evidence="1">
    <location>
        <begin position="537"/>
        <end position="553"/>
    </location>
</feature>
<name>A0A0M3QW11_DROBS</name>
<keyword evidence="4" id="KW-1185">Reference proteome</keyword>
<feature type="compositionally biased region" description="Low complexity" evidence="1">
    <location>
        <begin position="62"/>
        <end position="97"/>
    </location>
</feature>
<protein>
    <submittedName>
        <fullName evidence="3">CG14961</fullName>
    </submittedName>
</protein>
<dbReference type="STRING" id="30019.A0A0M3QW11"/>
<feature type="signal peptide" evidence="2">
    <location>
        <begin position="1"/>
        <end position="18"/>
    </location>
</feature>
<organism evidence="3 4">
    <name type="scientific">Drosophila busckii</name>
    <name type="common">Fruit fly</name>
    <dbReference type="NCBI Taxonomy" id="30019"/>
    <lineage>
        <taxon>Eukaryota</taxon>
        <taxon>Metazoa</taxon>
        <taxon>Ecdysozoa</taxon>
        <taxon>Arthropoda</taxon>
        <taxon>Hexapoda</taxon>
        <taxon>Insecta</taxon>
        <taxon>Pterygota</taxon>
        <taxon>Neoptera</taxon>
        <taxon>Endopterygota</taxon>
        <taxon>Diptera</taxon>
        <taxon>Brachycera</taxon>
        <taxon>Muscomorpha</taxon>
        <taxon>Ephydroidea</taxon>
        <taxon>Drosophilidae</taxon>
        <taxon>Drosophila</taxon>
    </lineage>
</organism>
<feature type="compositionally biased region" description="Basic residues" evidence="1">
    <location>
        <begin position="118"/>
        <end position="127"/>
    </location>
</feature>
<feature type="region of interest" description="Disordered" evidence="1">
    <location>
        <begin position="684"/>
        <end position="704"/>
    </location>
</feature>
<dbReference type="EMBL" id="CP012525">
    <property type="protein sequence ID" value="ALC43339.1"/>
    <property type="molecule type" value="Genomic_DNA"/>
</dbReference>
<feature type="chain" id="PRO_5005788017" evidence="2">
    <location>
        <begin position="19"/>
        <end position="907"/>
    </location>
</feature>
<dbReference type="AlphaFoldDB" id="A0A0M3QW11"/>
<accession>A0A0M3QW11</accession>
<evidence type="ECO:0000256" key="2">
    <source>
        <dbReference type="SAM" id="SignalP"/>
    </source>
</evidence>
<feature type="region of interest" description="Disordered" evidence="1">
    <location>
        <begin position="165"/>
        <end position="196"/>
    </location>
</feature>
<feature type="region of interest" description="Disordered" evidence="1">
    <location>
        <begin position="56"/>
        <end position="151"/>
    </location>
</feature>
<feature type="compositionally biased region" description="Polar residues" evidence="1">
    <location>
        <begin position="449"/>
        <end position="459"/>
    </location>
</feature>
<feature type="compositionally biased region" description="Polar residues" evidence="1">
    <location>
        <begin position="129"/>
        <end position="143"/>
    </location>
</feature>
<feature type="region of interest" description="Disordered" evidence="1">
    <location>
        <begin position="235"/>
        <end position="346"/>
    </location>
</feature>
<feature type="compositionally biased region" description="Polar residues" evidence="1">
    <location>
        <begin position="492"/>
        <end position="506"/>
    </location>
</feature>
<feature type="compositionally biased region" description="Low complexity" evidence="1">
    <location>
        <begin position="184"/>
        <end position="196"/>
    </location>
</feature>
<keyword evidence="2" id="KW-0732">Signal</keyword>
<feature type="compositionally biased region" description="Low complexity" evidence="1">
    <location>
        <begin position="255"/>
        <end position="283"/>
    </location>
</feature>
<reference evidence="3 4" key="1">
    <citation type="submission" date="2015-08" db="EMBL/GenBank/DDBJ databases">
        <title>Ancestral chromatin configuration constrains chromatin evolution on differentiating sex chromosomes in Drosophila.</title>
        <authorList>
            <person name="Zhou Q."/>
            <person name="Bachtrog D."/>
        </authorList>
    </citation>
    <scope>NUCLEOTIDE SEQUENCE [LARGE SCALE GENOMIC DNA]</scope>
    <source>
        <tissue evidence="3">Whole larvae</tissue>
    </source>
</reference>
<gene>
    <name evidence="3" type="ORF">Dbus_chr3Lg505</name>
</gene>
<evidence type="ECO:0000313" key="4">
    <source>
        <dbReference type="Proteomes" id="UP000494163"/>
    </source>
</evidence>
<feature type="region of interest" description="Disordered" evidence="1">
    <location>
        <begin position="476"/>
        <end position="563"/>
    </location>
</feature>
<evidence type="ECO:0000256" key="1">
    <source>
        <dbReference type="SAM" id="MobiDB-lite"/>
    </source>
</evidence>
<feature type="compositionally biased region" description="Polar residues" evidence="1">
    <location>
        <begin position="171"/>
        <end position="183"/>
    </location>
</feature>
<dbReference type="Proteomes" id="UP000494163">
    <property type="component" value="Chromosome 3L"/>
</dbReference>